<evidence type="ECO:0000259" key="2">
    <source>
        <dbReference type="Pfam" id="PF13144"/>
    </source>
</evidence>
<dbReference type="EMBL" id="JAGGJU010000015">
    <property type="protein sequence ID" value="MBP1853119.1"/>
    <property type="molecule type" value="Genomic_DNA"/>
</dbReference>
<dbReference type="RefSeq" id="WP_209948628.1">
    <property type="nucleotide sequence ID" value="NZ_JAGGJU010000015.1"/>
</dbReference>
<dbReference type="InterPro" id="IPR039246">
    <property type="entry name" value="Flagellar_FlgA"/>
</dbReference>
<gene>
    <name evidence="3" type="ORF">J2Z17_004578</name>
</gene>
<sequence length="161" mass="16778">MMVCLRKLEWGRVAAAAFASAAVLLSAAFGARAEGFAVVPTGVIYPGQEIEATQLSEVEITNPNLRGGYATSVGQVVGMISNQTLLPGRTVPIAALRAPYAVKRGSQLRLNFTIGNMVISAAGMPLQDAQIGDLIKVRNLDSGVIVSGTVLPNGSVQVLTR</sequence>
<comment type="caution">
    <text evidence="3">The sequence shown here is derived from an EMBL/GenBank/DDBJ whole genome shotgun (WGS) entry which is preliminary data.</text>
</comment>
<dbReference type="PANTHER" id="PTHR36307">
    <property type="entry name" value="FLAGELLA BASAL BODY P-RING FORMATION PROTEIN FLGA"/>
    <property type="match status" value="1"/>
</dbReference>
<comment type="similarity">
    <text evidence="1">Belongs to the FlgA family.</text>
</comment>
<dbReference type="Gene3D" id="2.30.30.760">
    <property type="match status" value="1"/>
</dbReference>
<dbReference type="Pfam" id="PF13144">
    <property type="entry name" value="ChapFlgA"/>
    <property type="match status" value="1"/>
</dbReference>
<keyword evidence="3" id="KW-0282">Flagellum</keyword>
<dbReference type="NCBIfam" id="TIGR03170">
    <property type="entry name" value="flgA_cterm"/>
    <property type="match status" value="1"/>
</dbReference>
<feature type="signal peptide" evidence="1">
    <location>
        <begin position="1"/>
        <end position="33"/>
    </location>
</feature>
<feature type="domain" description="Flagella basal body P-ring formation protein FlgA SAF" evidence="2">
    <location>
        <begin position="38"/>
        <end position="158"/>
    </location>
</feature>
<feature type="chain" id="PRO_5044968940" description="Flagella basal body P-ring formation protein FlgA" evidence="1">
    <location>
        <begin position="34"/>
        <end position="161"/>
    </location>
</feature>
<dbReference type="InterPro" id="IPR017585">
    <property type="entry name" value="SAF_FlgA"/>
</dbReference>
<dbReference type="PANTHER" id="PTHR36307:SF1">
    <property type="entry name" value="FLAGELLA BASAL BODY P-RING FORMATION PROTEIN FLGA"/>
    <property type="match status" value="1"/>
</dbReference>
<organism evidence="3 4">
    <name type="scientific">Rhizobium halophytocola</name>
    <dbReference type="NCBI Taxonomy" id="735519"/>
    <lineage>
        <taxon>Bacteria</taxon>
        <taxon>Pseudomonadati</taxon>
        <taxon>Pseudomonadota</taxon>
        <taxon>Alphaproteobacteria</taxon>
        <taxon>Hyphomicrobiales</taxon>
        <taxon>Rhizobiaceae</taxon>
        <taxon>Rhizobium/Agrobacterium group</taxon>
        <taxon>Rhizobium</taxon>
    </lineage>
</organism>
<comment type="subcellular location">
    <subcellularLocation>
        <location evidence="1">Periplasm</location>
    </subcellularLocation>
</comment>
<keyword evidence="1" id="KW-1005">Bacterial flagellum biogenesis</keyword>
<name>A0ABS4E592_9HYPH</name>
<evidence type="ECO:0000256" key="1">
    <source>
        <dbReference type="RuleBase" id="RU362063"/>
    </source>
</evidence>
<reference evidence="3 4" key="1">
    <citation type="submission" date="2021-03" db="EMBL/GenBank/DDBJ databases">
        <title>Genomic Encyclopedia of Type Strains, Phase IV (KMG-IV): sequencing the most valuable type-strain genomes for metagenomic binning, comparative biology and taxonomic classification.</title>
        <authorList>
            <person name="Goeker M."/>
        </authorList>
    </citation>
    <scope>NUCLEOTIDE SEQUENCE [LARGE SCALE GENOMIC DNA]</scope>
    <source>
        <strain evidence="3 4">DSM 21600</strain>
    </source>
</reference>
<dbReference type="CDD" id="cd11614">
    <property type="entry name" value="SAF_CpaB_FlgA_like"/>
    <property type="match status" value="1"/>
</dbReference>
<keyword evidence="3" id="KW-0969">Cilium</keyword>
<protein>
    <recommendedName>
        <fullName evidence="1">Flagella basal body P-ring formation protein FlgA</fullName>
    </recommendedName>
</protein>
<keyword evidence="3" id="KW-0966">Cell projection</keyword>
<proteinExistence type="inferred from homology"/>
<evidence type="ECO:0000313" key="4">
    <source>
        <dbReference type="Proteomes" id="UP000759443"/>
    </source>
</evidence>
<keyword evidence="1" id="KW-0574">Periplasm</keyword>
<keyword evidence="1" id="KW-0732">Signal</keyword>
<dbReference type="Proteomes" id="UP000759443">
    <property type="component" value="Unassembled WGS sequence"/>
</dbReference>
<accession>A0ABS4E592</accession>
<keyword evidence="4" id="KW-1185">Reference proteome</keyword>
<comment type="function">
    <text evidence="1">Involved in the assembly process of the P-ring formation. It may associate with FlgF on the rod constituting a structure essential for the P-ring assembly or may act as a modulator protein for the P-ring assembly.</text>
</comment>
<evidence type="ECO:0000313" key="3">
    <source>
        <dbReference type="EMBL" id="MBP1853119.1"/>
    </source>
</evidence>